<dbReference type="AlphaFoldDB" id="A0A218WAL3"/>
<reference evidence="2" key="1">
    <citation type="journal article" date="2017" name="Plant J.">
        <title>The pomegranate (Punica granatum L.) genome and the genomics of punicalagin biosynthesis.</title>
        <authorList>
            <person name="Qin G."/>
            <person name="Xu C."/>
            <person name="Ming R."/>
            <person name="Tang H."/>
            <person name="Guyot R."/>
            <person name="Kramer E.M."/>
            <person name="Hu Y."/>
            <person name="Yi X."/>
            <person name="Qi Y."/>
            <person name="Xu X."/>
            <person name="Gao Z."/>
            <person name="Pan H."/>
            <person name="Jian J."/>
            <person name="Tian Y."/>
            <person name="Yue Z."/>
            <person name="Xu Y."/>
        </authorList>
    </citation>
    <scope>NUCLEOTIDE SEQUENCE [LARGE SCALE GENOMIC DNA]</scope>
    <source>
        <strain evidence="2">cv. Dabenzi</strain>
    </source>
</reference>
<dbReference type="EMBL" id="MTKT01004892">
    <property type="protein sequence ID" value="OWM69390.1"/>
    <property type="molecule type" value="Genomic_DNA"/>
</dbReference>
<comment type="caution">
    <text evidence="1">The sequence shown here is derived from an EMBL/GenBank/DDBJ whole genome shotgun (WGS) entry which is preliminary data.</text>
</comment>
<protein>
    <submittedName>
        <fullName evidence="1">Uncharacterized protein</fullName>
    </submittedName>
</protein>
<gene>
    <name evidence="1" type="ORF">CDL15_Pgr006353</name>
</gene>
<organism evidence="1 2">
    <name type="scientific">Punica granatum</name>
    <name type="common">Pomegranate</name>
    <dbReference type="NCBI Taxonomy" id="22663"/>
    <lineage>
        <taxon>Eukaryota</taxon>
        <taxon>Viridiplantae</taxon>
        <taxon>Streptophyta</taxon>
        <taxon>Embryophyta</taxon>
        <taxon>Tracheophyta</taxon>
        <taxon>Spermatophyta</taxon>
        <taxon>Magnoliopsida</taxon>
        <taxon>eudicotyledons</taxon>
        <taxon>Gunneridae</taxon>
        <taxon>Pentapetalae</taxon>
        <taxon>rosids</taxon>
        <taxon>malvids</taxon>
        <taxon>Myrtales</taxon>
        <taxon>Lythraceae</taxon>
        <taxon>Punica</taxon>
    </lineage>
</organism>
<evidence type="ECO:0000313" key="1">
    <source>
        <dbReference type="EMBL" id="OWM69390.1"/>
    </source>
</evidence>
<evidence type="ECO:0000313" key="2">
    <source>
        <dbReference type="Proteomes" id="UP000197138"/>
    </source>
</evidence>
<dbReference type="Proteomes" id="UP000197138">
    <property type="component" value="Unassembled WGS sequence"/>
</dbReference>
<proteinExistence type="predicted"/>
<name>A0A218WAL3_PUNGR</name>
<accession>A0A218WAL3</accession>
<sequence length="90" mass="9651">MHILHAFDLPNLVATSVFLFEASYMSFQLRLKAPRSPLSSCDTSASQKSSSSRSLTMAANIATVLLHMPVVEVTLPILLGGRFVDGSSLA</sequence>